<evidence type="ECO:0000259" key="10">
    <source>
        <dbReference type="Pfam" id="PF04065"/>
    </source>
</evidence>
<dbReference type="EMBL" id="JAEFCI010009810">
    <property type="protein sequence ID" value="KAG5457590.1"/>
    <property type="molecule type" value="Genomic_DNA"/>
</dbReference>
<dbReference type="PANTHER" id="PTHR23326">
    <property type="entry name" value="CCR4 NOT-RELATED"/>
    <property type="match status" value="1"/>
</dbReference>
<dbReference type="GO" id="GO:0005634">
    <property type="term" value="C:nucleus"/>
    <property type="evidence" value="ECO:0007669"/>
    <property type="project" value="UniProtKB-SubCell"/>
</dbReference>
<keyword evidence="8" id="KW-0539">Nucleus</keyword>
<reference evidence="11 12" key="1">
    <citation type="journal article" name="Sci. Rep.">
        <title>Genome-scale phylogenetic analyses confirm Olpidium as the closest living zoosporic fungus to the non-flagellated, terrestrial fungi.</title>
        <authorList>
            <person name="Chang Y."/>
            <person name="Rochon D."/>
            <person name="Sekimoto S."/>
            <person name="Wang Y."/>
            <person name="Chovatia M."/>
            <person name="Sandor L."/>
            <person name="Salamov A."/>
            <person name="Grigoriev I.V."/>
            <person name="Stajich J.E."/>
            <person name="Spatafora J.W."/>
        </authorList>
    </citation>
    <scope>NUCLEOTIDE SEQUENCE [LARGE SCALE GENOMIC DNA]</scope>
    <source>
        <strain evidence="11">S191</strain>
    </source>
</reference>
<feature type="domain" description="CCR4-Not complex component Not N-terminal" evidence="10">
    <location>
        <begin position="215"/>
        <end position="295"/>
    </location>
</feature>
<evidence type="ECO:0000313" key="12">
    <source>
        <dbReference type="Proteomes" id="UP000673691"/>
    </source>
</evidence>
<evidence type="ECO:0000256" key="2">
    <source>
        <dbReference type="ARBA" id="ARBA00004496"/>
    </source>
</evidence>
<evidence type="ECO:0000256" key="5">
    <source>
        <dbReference type="ARBA" id="ARBA00022491"/>
    </source>
</evidence>
<comment type="similarity">
    <text evidence="3">Belongs to the CNOT2/3/5 family.</text>
</comment>
<gene>
    <name evidence="11" type="ORF">BJ554DRAFT_2353</name>
</gene>
<dbReference type="GO" id="GO:0006355">
    <property type="term" value="P:regulation of DNA-templated transcription"/>
    <property type="evidence" value="ECO:0007669"/>
    <property type="project" value="InterPro"/>
</dbReference>
<evidence type="ECO:0000313" key="11">
    <source>
        <dbReference type="EMBL" id="KAG5457590.1"/>
    </source>
</evidence>
<comment type="subcellular location">
    <subcellularLocation>
        <location evidence="2">Cytoplasm</location>
    </subcellularLocation>
    <subcellularLocation>
        <location evidence="1">Nucleus</location>
    </subcellularLocation>
</comment>
<accession>A0A8H7ZQY7</accession>
<keyword evidence="4" id="KW-0963">Cytoplasm</keyword>
<keyword evidence="6" id="KW-0805">Transcription regulation</keyword>
<comment type="caution">
    <text evidence="11">The sequence shown here is derived from an EMBL/GenBank/DDBJ whole genome shotgun (WGS) entry which is preliminary data.</text>
</comment>
<dbReference type="GO" id="GO:0005737">
    <property type="term" value="C:cytoplasm"/>
    <property type="evidence" value="ECO:0007669"/>
    <property type="project" value="UniProtKB-SubCell"/>
</dbReference>
<dbReference type="OrthoDB" id="293823at2759"/>
<evidence type="ECO:0000256" key="3">
    <source>
        <dbReference type="ARBA" id="ARBA00007682"/>
    </source>
</evidence>
<sequence length="309" mass="34440">MTSARNRTLRATTTTTTAAEREQFRLPPLFVSAAATPPPAHRQHALSAFAAVAAAAAAAPANSLCTARQIRIPDGPFKRRPSATLTKAGEPAVPARRAGPSVATTAAATLSATDTYQAGWQVENCKVCCLFCRSWWMQLGAAPSCGTPGNLPRFCPSGVPSQRNETPLRHDRGRWHNGGSTVVCRKPRRRKRPAVYHERSKLSGILWGSRWNSLQLAGDIDRVLKRVSEGVQEFNETYDKLYQCTNANQREKYDQDLKKEIKKLQRLRDQIRTWIGSNDVKDKRALIENRKLIETVCMRLAFKLIFAPF</sequence>
<dbReference type="InterPro" id="IPR007207">
    <property type="entry name" value="Not_N"/>
</dbReference>
<proteinExistence type="inferred from homology"/>
<evidence type="ECO:0000256" key="6">
    <source>
        <dbReference type="ARBA" id="ARBA00023015"/>
    </source>
</evidence>
<feature type="region of interest" description="Disordered" evidence="9">
    <location>
        <begin position="76"/>
        <end position="99"/>
    </location>
</feature>
<dbReference type="Pfam" id="PF04065">
    <property type="entry name" value="Not3"/>
    <property type="match status" value="1"/>
</dbReference>
<evidence type="ECO:0000256" key="8">
    <source>
        <dbReference type="ARBA" id="ARBA00023242"/>
    </source>
</evidence>
<dbReference type="GO" id="GO:0030015">
    <property type="term" value="C:CCR4-NOT core complex"/>
    <property type="evidence" value="ECO:0007669"/>
    <property type="project" value="InterPro"/>
</dbReference>
<name>A0A8H7ZQY7_9FUNG</name>
<keyword evidence="5" id="KW-0678">Repressor</keyword>
<dbReference type="Proteomes" id="UP000673691">
    <property type="component" value="Unassembled WGS sequence"/>
</dbReference>
<evidence type="ECO:0000256" key="9">
    <source>
        <dbReference type="SAM" id="MobiDB-lite"/>
    </source>
</evidence>
<feature type="region of interest" description="Disordered" evidence="9">
    <location>
        <begin position="160"/>
        <end position="180"/>
    </location>
</feature>
<dbReference type="InterPro" id="IPR040168">
    <property type="entry name" value="Not2/3/5"/>
</dbReference>
<protein>
    <submittedName>
        <fullName evidence="11">Not1 N-terminal domain, CCR4-Not complex component-domain-containing protein</fullName>
    </submittedName>
</protein>
<keyword evidence="12" id="KW-1185">Reference proteome</keyword>
<evidence type="ECO:0000256" key="7">
    <source>
        <dbReference type="ARBA" id="ARBA00023163"/>
    </source>
</evidence>
<evidence type="ECO:0000256" key="4">
    <source>
        <dbReference type="ARBA" id="ARBA00022490"/>
    </source>
</evidence>
<keyword evidence="7" id="KW-0804">Transcription</keyword>
<dbReference type="AlphaFoldDB" id="A0A8H7ZQY7"/>
<organism evidence="11 12">
    <name type="scientific">Olpidium bornovanus</name>
    <dbReference type="NCBI Taxonomy" id="278681"/>
    <lineage>
        <taxon>Eukaryota</taxon>
        <taxon>Fungi</taxon>
        <taxon>Fungi incertae sedis</taxon>
        <taxon>Olpidiomycota</taxon>
        <taxon>Olpidiomycotina</taxon>
        <taxon>Olpidiomycetes</taxon>
        <taxon>Olpidiales</taxon>
        <taxon>Olpidiaceae</taxon>
        <taxon>Olpidium</taxon>
    </lineage>
</organism>
<evidence type="ECO:0000256" key="1">
    <source>
        <dbReference type="ARBA" id="ARBA00004123"/>
    </source>
</evidence>